<comment type="caution">
    <text evidence="2">The sequence shown here is derived from an EMBL/GenBank/DDBJ whole genome shotgun (WGS) entry which is preliminary data.</text>
</comment>
<dbReference type="Gene3D" id="1.10.3290.10">
    <property type="entry name" value="Fido-like domain"/>
    <property type="match status" value="1"/>
</dbReference>
<dbReference type="SUPFAM" id="SSF140931">
    <property type="entry name" value="Fic-like"/>
    <property type="match status" value="1"/>
</dbReference>
<protein>
    <recommendedName>
        <fullName evidence="1">Fido domain-containing protein</fullName>
    </recommendedName>
</protein>
<dbReference type="OrthoDB" id="9814400at2"/>
<dbReference type="InterPro" id="IPR003812">
    <property type="entry name" value="Fido"/>
</dbReference>
<evidence type="ECO:0000313" key="3">
    <source>
        <dbReference type="Proteomes" id="UP000271925"/>
    </source>
</evidence>
<accession>A0A3P1BNQ9</accession>
<keyword evidence="3" id="KW-1185">Reference proteome</keyword>
<gene>
    <name evidence="2" type="ORF">EHT25_19785</name>
</gene>
<dbReference type="Proteomes" id="UP000271925">
    <property type="component" value="Unassembled WGS sequence"/>
</dbReference>
<name>A0A3P1BNQ9_9BACT</name>
<evidence type="ECO:0000313" key="2">
    <source>
        <dbReference type="EMBL" id="RRB02688.1"/>
    </source>
</evidence>
<organism evidence="2 3">
    <name type="scientific">Larkinella rosea</name>
    <dbReference type="NCBI Taxonomy" id="2025312"/>
    <lineage>
        <taxon>Bacteria</taxon>
        <taxon>Pseudomonadati</taxon>
        <taxon>Bacteroidota</taxon>
        <taxon>Cytophagia</taxon>
        <taxon>Cytophagales</taxon>
        <taxon>Spirosomataceae</taxon>
        <taxon>Larkinella</taxon>
    </lineage>
</organism>
<dbReference type="InterPro" id="IPR036597">
    <property type="entry name" value="Fido-like_dom_sf"/>
</dbReference>
<dbReference type="EMBL" id="RQJO01000009">
    <property type="protein sequence ID" value="RRB02688.1"/>
    <property type="molecule type" value="Genomic_DNA"/>
</dbReference>
<dbReference type="RefSeq" id="WP_124876851.1">
    <property type="nucleotide sequence ID" value="NZ_RQJO01000009.1"/>
</dbReference>
<dbReference type="AlphaFoldDB" id="A0A3P1BNQ9"/>
<evidence type="ECO:0000259" key="1">
    <source>
        <dbReference type="PROSITE" id="PS51459"/>
    </source>
</evidence>
<feature type="domain" description="Fido" evidence="1">
    <location>
        <begin position="1"/>
        <end position="60"/>
    </location>
</feature>
<dbReference type="PROSITE" id="PS51459">
    <property type="entry name" value="FIDO"/>
    <property type="match status" value="1"/>
</dbReference>
<sequence length="85" mass="10191">MKIHPFDDGKGRTSRLIEKRFLAEKLGEKAGLIQSEKWYYQLHQTYYNIRLLGLEYQMLDYSKTQPFLIMLPQALVLNNRWSEKP</sequence>
<reference evidence="2 3" key="1">
    <citation type="submission" date="2018-11" db="EMBL/GenBank/DDBJ databases">
        <authorList>
            <person name="Zhou Z."/>
            <person name="Wang G."/>
        </authorList>
    </citation>
    <scope>NUCLEOTIDE SEQUENCE [LARGE SCALE GENOMIC DNA]</scope>
    <source>
        <strain evidence="2 3">KCTC52004</strain>
    </source>
</reference>
<proteinExistence type="predicted"/>